<dbReference type="AlphaFoldDB" id="A0A8J6KB33"/>
<keyword evidence="3" id="KW-0202">Cytokine</keyword>
<keyword evidence="4" id="KW-0964">Secreted</keyword>
<dbReference type="GO" id="GO:0050178">
    <property type="term" value="F:phenylpyruvate tautomerase activity"/>
    <property type="evidence" value="ECO:0007669"/>
    <property type="project" value="UniProtKB-EC"/>
</dbReference>
<evidence type="ECO:0000256" key="10">
    <source>
        <dbReference type="ARBA" id="ARBA00039619"/>
    </source>
</evidence>
<evidence type="ECO:0000256" key="5">
    <source>
        <dbReference type="ARBA" id="ARBA00023235"/>
    </source>
</evidence>
<evidence type="ECO:0000256" key="3">
    <source>
        <dbReference type="ARBA" id="ARBA00022514"/>
    </source>
</evidence>
<reference evidence="14" key="1">
    <citation type="thesis" date="2020" institute="ProQuest LLC" country="789 East Eisenhower Parkway, Ann Arbor, MI, USA">
        <title>Comparative Genomics and Chromosome Evolution.</title>
        <authorList>
            <person name="Mudd A.B."/>
        </authorList>
    </citation>
    <scope>NUCLEOTIDE SEQUENCE</scope>
    <source>
        <strain evidence="14">HN-11 Male</strain>
        <tissue evidence="14">Kidney and liver</tissue>
    </source>
</reference>
<dbReference type="Proteomes" id="UP000770717">
    <property type="component" value="Unassembled WGS sequence"/>
</dbReference>
<evidence type="ECO:0000313" key="14">
    <source>
        <dbReference type="EMBL" id="KAG9487428.1"/>
    </source>
</evidence>
<dbReference type="EC" id="5.3.3.12" evidence="8"/>
<comment type="caution">
    <text evidence="14">The sequence shown here is derived from an EMBL/GenBank/DDBJ whole genome shotgun (WGS) entry which is preliminary data.</text>
</comment>
<evidence type="ECO:0000256" key="1">
    <source>
        <dbReference type="ARBA" id="ARBA00004613"/>
    </source>
</evidence>
<dbReference type="Pfam" id="PF01187">
    <property type="entry name" value="MIF"/>
    <property type="match status" value="1"/>
</dbReference>
<keyword evidence="5" id="KW-0413">Isomerase</keyword>
<proteinExistence type="inferred from homology"/>
<evidence type="ECO:0000256" key="13">
    <source>
        <dbReference type="ARBA" id="ARBA00042730"/>
    </source>
</evidence>
<dbReference type="PANTHER" id="PTHR11954:SF6">
    <property type="entry name" value="MACROPHAGE MIGRATION INHIBITORY FACTOR"/>
    <property type="match status" value="1"/>
</dbReference>
<dbReference type="EMBL" id="WNTK01000003">
    <property type="protein sequence ID" value="KAG9487428.1"/>
    <property type="molecule type" value="Genomic_DNA"/>
</dbReference>
<evidence type="ECO:0000256" key="8">
    <source>
        <dbReference type="ARBA" id="ARBA00038932"/>
    </source>
</evidence>
<evidence type="ECO:0000256" key="6">
    <source>
        <dbReference type="ARBA" id="ARBA00036735"/>
    </source>
</evidence>
<dbReference type="GO" id="GO:0005615">
    <property type="term" value="C:extracellular space"/>
    <property type="evidence" value="ECO:0007669"/>
    <property type="project" value="UniProtKB-KW"/>
</dbReference>
<sequence length="115" mass="12665">MPTFELFTNVPRDAIPETFLCSLTEQIAKATGKPAEYIAVHIMPDQMMSFGGTTEPCALCSLKSIGKIGGSQNKTYTNLLSDTLTKELHISPNRVYFNFVDLNPSNVGWNKSTFA</sequence>
<evidence type="ECO:0000256" key="7">
    <source>
        <dbReference type="ARBA" id="ARBA00036823"/>
    </source>
</evidence>
<dbReference type="GO" id="GO:0004167">
    <property type="term" value="F:dopachrome isomerase activity"/>
    <property type="evidence" value="ECO:0007669"/>
    <property type="project" value="UniProtKB-EC"/>
</dbReference>
<dbReference type="Gene3D" id="3.30.429.10">
    <property type="entry name" value="Macrophage Migration Inhibitory Factor"/>
    <property type="match status" value="1"/>
</dbReference>
<gene>
    <name evidence="14" type="ORF">GDO78_007333</name>
</gene>
<dbReference type="PROSITE" id="PS01158">
    <property type="entry name" value="MIF"/>
    <property type="match status" value="1"/>
</dbReference>
<dbReference type="OrthoDB" id="255819at2759"/>
<dbReference type="InterPro" id="IPR019829">
    <property type="entry name" value="Macrophage_inhib_fac_CS"/>
</dbReference>
<dbReference type="PANTHER" id="PTHR11954">
    <property type="entry name" value="D-DOPACHROME DECARBOXYLASE"/>
    <property type="match status" value="1"/>
</dbReference>
<evidence type="ECO:0000256" key="11">
    <source>
        <dbReference type="ARBA" id="ARBA00041631"/>
    </source>
</evidence>
<evidence type="ECO:0000256" key="9">
    <source>
        <dbReference type="ARBA" id="ARBA00039086"/>
    </source>
</evidence>
<comment type="similarity">
    <text evidence="2">Belongs to the MIF family.</text>
</comment>
<dbReference type="InterPro" id="IPR001398">
    <property type="entry name" value="Macrophage_inhib_fac"/>
</dbReference>
<name>A0A8J6KB33_ELECQ</name>
<dbReference type="GO" id="GO:0005125">
    <property type="term" value="F:cytokine activity"/>
    <property type="evidence" value="ECO:0007669"/>
    <property type="project" value="UniProtKB-KW"/>
</dbReference>
<accession>A0A8J6KB33</accession>
<evidence type="ECO:0000256" key="12">
    <source>
        <dbReference type="ARBA" id="ARBA00041912"/>
    </source>
</evidence>
<comment type="catalytic activity">
    <reaction evidence="6">
        <text>3-phenylpyruvate = enol-phenylpyruvate</text>
        <dbReference type="Rhea" id="RHEA:17097"/>
        <dbReference type="ChEBI" id="CHEBI:16815"/>
        <dbReference type="ChEBI" id="CHEBI:18005"/>
        <dbReference type="EC" id="5.3.2.1"/>
    </reaction>
</comment>
<comment type="subcellular location">
    <subcellularLocation>
        <location evidence="1">Secreted</location>
    </subcellularLocation>
</comment>
<evidence type="ECO:0000313" key="15">
    <source>
        <dbReference type="Proteomes" id="UP000770717"/>
    </source>
</evidence>
<organism evidence="14 15">
    <name type="scientific">Eleutherodactylus coqui</name>
    <name type="common">Puerto Rican coqui</name>
    <dbReference type="NCBI Taxonomy" id="57060"/>
    <lineage>
        <taxon>Eukaryota</taxon>
        <taxon>Metazoa</taxon>
        <taxon>Chordata</taxon>
        <taxon>Craniata</taxon>
        <taxon>Vertebrata</taxon>
        <taxon>Euteleostomi</taxon>
        <taxon>Amphibia</taxon>
        <taxon>Batrachia</taxon>
        <taxon>Anura</taxon>
        <taxon>Neobatrachia</taxon>
        <taxon>Hyloidea</taxon>
        <taxon>Eleutherodactylidae</taxon>
        <taxon>Eleutherodactylinae</taxon>
        <taxon>Eleutherodactylus</taxon>
        <taxon>Eleutherodactylus</taxon>
    </lineage>
</organism>
<evidence type="ECO:0000256" key="2">
    <source>
        <dbReference type="ARBA" id="ARBA00005851"/>
    </source>
</evidence>
<dbReference type="InterPro" id="IPR014347">
    <property type="entry name" value="Tautomerase/MIF_sf"/>
</dbReference>
<dbReference type="SUPFAM" id="SSF55331">
    <property type="entry name" value="Tautomerase/MIF"/>
    <property type="match status" value="1"/>
</dbReference>
<protein>
    <recommendedName>
        <fullName evidence="10">Macrophage migration inhibitory factor</fullName>
        <ecNumber evidence="9">5.3.2.1</ecNumber>
        <ecNumber evidence="8">5.3.3.12</ecNumber>
    </recommendedName>
    <alternativeName>
        <fullName evidence="13">L-dopachrome isomerase</fullName>
    </alternativeName>
    <alternativeName>
        <fullName evidence="11">L-dopachrome tautomerase</fullName>
    </alternativeName>
    <alternativeName>
        <fullName evidence="12">Phenylpyruvate tautomerase</fullName>
    </alternativeName>
</protein>
<evidence type="ECO:0000256" key="4">
    <source>
        <dbReference type="ARBA" id="ARBA00022525"/>
    </source>
</evidence>
<dbReference type="EC" id="5.3.2.1" evidence="9"/>
<comment type="catalytic activity">
    <reaction evidence="7">
        <text>L-dopachrome = 5,6-dihydroxyindole-2-carboxylate</text>
        <dbReference type="Rhea" id="RHEA:13041"/>
        <dbReference type="ChEBI" id="CHEBI:16875"/>
        <dbReference type="ChEBI" id="CHEBI:57509"/>
        <dbReference type="EC" id="5.3.3.12"/>
    </reaction>
</comment>
<keyword evidence="15" id="KW-1185">Reference proteome</keyword>